<dbReference type="Proteomes" id="UP000092714">
    <property type="component" value="Unassembled WGS sequence"/>
</dbReference>
<sequence>MNDILISVTSEEFHKNVIIKFPNILDGLDTFPNFTLEPKNVYSGEDEMIDYILKIFKLNNSFCYIDFYLDKLSEEDKENLVNLVPEEDRKLLKANLTIENYSNYFKVEHIRLIPFLTRLSTRENFFITFYFTEIPITIWGNYGMKFPCFCLNQNDLTFYINRLK</sequence>
<comment type="caution">
    <text evidence="1">The sequence shown here is derived from an EMBL/GenBank/DDBJ whole genome shotgun (WGS) entry which is preliminary data.</text>
</comment>
<dbReference type="EMBL" id="MAPZ01000019">
    <property type="protein sequence ID" value="OBY10784.1"/>
    <property type="molecule type" value="Genomic_DNA"/>
</dbReference>
<reference evidence="1 2" key="1">
    <citation type="submission" date="2016-06" db="EMBL/GenBank/DDBJ databases">
        <authorList>
            <person name="Kjaerup R.B."/>
            <person name="Dalgaard T.S."/>
            <person name="Juul-Madsen H.R."/>
        </authorList>
    </citation>
    <scope>NUCLEOTIDE SEQUENCE [LARGE SCALE GENOMIC DNA]</scope>
    <source>
        <strain evidence="1 2">373-A1</strain>
    </source>
</reference>
<accession>A0A174QQ58</accession>
<evidence type="ECO:0000313" key="2">
    <source>
        <dbReference type="Proteomes" id="UP000092714"/>
    </source>
</evidence>
<keyword evidence="2" id="KW-1185">Reference proteome</keyword>
<organism evidence="1 2">
    <name type="scientific">Clostridium paraputrificum</name>
    <dbReference type="NCBI Taxonomy" id="29363"/>
    <lineage>
        <taxon>Bacteria</taxon>
        <taxon>Bacillati</taxon>
        <taxon>Bacillota</taxon>
        <taxon>Clostridia</taxon>
        <taxon>Eubacteriales</taxon>
        <taxon>Clostridiaceae</taxon>
        <taxon>Clostridium</taxon>
    </lineage>
</organism>
<gene>
    <name evidence="1" type="ORF">CP373A1_09770</name>
</gene>
<dbReference type="RefSeq" id="WP_027096873.1">
    <property type="nucleotide sequence ID" value="NZ_CABHIH010000002.1"/>
</dbReference>
<dbReference type="OrthoDB" id="1952652at2"/>
<dbReference type="AlphaFoldDB" id="A0A174QQ58"/>
<proteinExistence type="predicted"/>
<evidence type="ECO:0000313" key="1">
    <source>
        <dbReference type="EMBL" id="OBY10784.1"/>
    </source>
</evidence>
<dbReference type="GeneID" id="42774709"/>
<dbReference type="eggNOG" id="ENOG50337HU">
    <property type="taxonomic scope" value="Bacteria"/>
</dbReference>
<name>A0A174QQ58_9CLOT</name>
<protein>
    <submittedName>
        <fullName evidence="1">Uncharacterized protein</fullName>
    </submittedName>
</protein>